<dbReference type="InterPro" id="IPR001173">
    <property type="entry name" value="Glyco_trans_2-like"/>
</dbReference>
<protein>
    <submittedName>
        <fullName evidence="6">Glycosyltransferase family 2 protein</fullName>
        <ecNumber evidence="6">2.4.-.-</ecNumber>
    </submittedName>
</protein>
<dbReference type="RefSeq" id="WP_378039104.1">
    <property type="nucleotide sequence ID" value="NZ_JBHSIV010000046.1"/>
</dbReference>
<dbReference type="EMBL" id="JBHSIV010000046">
    <property type="protein sequence ID" value="MFC5065784.1"/>
    <property type="molecule type" value="Genomic_DNA"/>
</dbReference>
<evidence type="ECO:0000256" key="2">
    <source>
        <dbReference type="ARBA" id="ARBA00006739"/>
    </source>
</evidence>
<dbReference type="Proteomes" id="UP001595947">
    <property type="component" value="Unassembled WGS sequence"/>
</dbReference>
<keyword evidence="4 6" id="KW-0808">Transferase</keyword>
<evidence type="ECO:0000256" key="4">
    <source>
        <dbReference type="ARBA" id="ARBA00022679"/>
    </source>
</evidence>
<gene>
    <name evidence="6" type="ORF">ACFPBZ_26450</name>
</gene>
<evidence type="ECO:0000256" key="1">
    <source>
        <dbReference type="ARBA" id="ARBA00004776"/>
    </source>
</evidence>
<accession>A0ABV9YUH9</accession>
<dbReference type="EC" id="2.4.-.-" evidence="6"/>
<feature type="domain" description="Glycosyltransferase 2-like" evidence="5">
    <location>
        <begin position="6"/>
        <end position="130"/>
    </location>
</feature>
<keyword evidence="3 6" id="KW-0328">Glycosyltransferase</keyword>
<dbReference type="Gene3D" id="3.90.550.10">
    <property type="entry name" value="Spore Coat Polysaccharide Biosynthesis Protein SpsA, Chain A"/>
    <property type="match status" value="1"/>
</dbReference>
<dbReference type="Pfam" id="PF00535">
    <property type="entry name" value="Glycos_transf_2"/>
    <property type="match status" value="1"/>
</dbReference>
<comment type="pathway">
    <text evidence="1">Cell wall biogenesis; cell wall polysaccharide biosynthesis.</text>
</comment>
<sequence>MVDLDVLVPTKDRPVELATTLAGLAAQAGTGGPSFRVVVSDQSDGDASFDTAAAATMARVLRHRGVEVELLRHLPRRGITEQRAFLLSRATAPAVLFLDDDVWLEPGVLARLHTALRELGCGLVAAAMQGLSHLDDDRPHERASYERWDGPVVPERIEKESGPWQRWRLGNAANGMHLAAAEGLDVPGGPVPAPSSYVAYKIAWAAGCVLFDRAALLDAGGFDFWRDVPADAHGEDVFVQQRVMTRAGAAGVLPSGAYHQESATTLPDRGASAVDLLAGR</sequence>
<dbReference type="PANTHER" id="PTHR43179">
    <property type="entry name" value="RHAMNOSYLTRANSFERASE WBBL"/>
    <property type="match status" value="1"/>
</dbReference>
<proteinExistence type="inferred from homology"/>
<evidence type="ECO:0000259" key="5">
    <source>
        <dbReference type="Pfam" id="PF00535"/>
    </source>
</evidence>
<evidence type="ECO:0000313" key="7">
    <source>
        <dbReference type="Proteomes" id="UP001595947"/>
    </source>
</evidence>
<evidence type="ECO:0000256" key="3">
    <source>
        <dbReference type="ARBA" id="ARBA00022676"/>
    </source>
</evidence>
<organism evidence="6 7">
    <name type="scientific">Actinomycetospora atypica</name>
    <dbReference type="NCBI Taxonomy" id="1290095"/>
    <lineage>
        <taxon>Bacteria</taxon>
        <taxon>Bacillati</taxon>
        <taxon>Actinomycetota</taxon>
        <taxon>Actinomycetes</taxon>
        <taxon>Pseudonocardiales</taxon>
        <taxon>Pseudonocardiaceae</taxon>
        <taxon>Actinomycetospora</taxon>
    </lineage>
</organism>
<keyword evidence="7" id="KW-1185">Reference proteome</keyword>
<comment type="similarity">
    <text evidence="2">Belongs to the glycosyltransferase 2 family.</text>
</comment>
<name>A0ABV9YUH9_9PSEU</name>
<comment type="caution">
    <text evidence="6">The sequence shown here is derived from an EMBL/GenBank/DDBJ whole genome shotgun (WGS) entry which is preliminary data.</text>
</comment>
<dbReference type="CDD" id="cd00761">
    <property type="entry name" value="Glyco_tranf_GTA_type"/>
    <property type="match status" value="1"/>
</dbReference>
<dbReference type="PANTHER" id="PTHR43179:SF12">
    <property type="entry name" value="GALACTOFURANOSYLTRANSFERASE GLFT2"/>
    <property type="match status" value="1"/>
</dbReference>
<dbReference type="SUPFAM" id="SSF53448">
    <property type="entry name" value="Nucleotide-diphospho-sugar transferases"/>
    <property type="match status" value="1"/>
</dbReference>
<reference evidence="7" key="1">
    <citation type="journal article" date="2019" name="Int. J. Syst. Evol. Microbiol.">
        <title>The Global Catalogue of Microorganisms (GCM) 10K type strain sequencing project: providing services to taxonomists for standard genome sequencing and annotation.</title>
        <authorList>
            <consortium name="The Broad Institute Genomics Platform"/>
            <consortium name="The Broad Institute Genome Sequencing Center for Infectious Disease"/>
            <person name="Wu L."/>
            <person name="Ma J."/>
        </authorList>
    </citation>
    <scope>NUCLEOTIDE SEQUENCE [LARGE SCALE GENOMIC DNA]</scope>
    <source>
        <strain evidence="7">CGMCC 4.7093</strain>
    </source>
</reference>
<dbReference type="GO" id="GO:0016757">
    <property type="term" value="F:glycosyltransferase activity"/>
    <property type="evidence" value="ECO:0007669"/>
    <property type="project" value="UniProtKB-KW"/>
</dbReference>
<dbReference type="InterPro" id="IPR029044">
    <property type="entry name" value="Nucleotide-diphossugar_trans"/>
</dbReference>
<evidence type="ECO:0000313" key="6">
    <source>
        <dbReference type="EMBL" id="MFC5065784.1"/>
    </source>
</evidence>